<keyword evidence="1" id="KW-0547">Nucleotide-binding</keyword>
<name>A0ABX1TF27_9PROT</name>
<proteinExistence type="predicted"/>
<organism evidence="1 2">
    <name type="scientific">Candidatus Accumulibacter contiguus</name>
    <dbReference type="NCBI Taxonomy" id="2954381"/>
    <lineage>
        <taxon>Bacteria</taxon>
        <taxon>Pseudomonadati</taxon>
        <taxon>Pseudomonadota</taxon>
        <taxon>Betaproteobacteria</taxon>
        <taxon>Candidatus Accumulibacter</taxon>
    </lineage>
</organism>
<comment type="caution">
    <text evidence="1">The sequence shown here is derived from an EMBL/GenBank/DDBJ whole genome shotgun (WGS) entry which is preliminary data.</text>
</comment>
<reference evidence="1" key="1">
    <citation type="submission" date="2019-03" db="EMBL/GenBank/DDBJ databases">
        <title>Metabolic reconstructions from genomes of highly enriched 'Candidatus Accumulibacter' and 'Candidatus Competibacter' bioreactor populations.</title>
        <authorList>
            <person name="Annavajhala M.K."/>
            <person name="Welles L."/>
            <person name="Abbas B."/>
            <person name="Sorokin D."/>
            <person name="Park H."/>
            <person name="Van Loosdrecht M."/>
            <person name="Chandran K."/>
        </authorList>
    </citation>
    <scope>NUCLEOTIDE SEQUENCE</scope>
    <source>
        <strain evidence="1">SBR_L</strain>
    </source>
</reference>
<protein>
    <submittedName>
        <fullName evidence="1">ATP-binding protein</fullName>
    </submittedName>
</protein>
<sequence length="430" mass="47509">MLSPELRPRERDALIQSLRAGVTPRLGARHIQVGRDAEIMALDKDLGGITEGGSAFRLVIGEYGSGKTFFLNVVRAEAMDRQLVVAHADLNPGRRLQASGGEARSLYAELMKNVATRTKPSGGALTTVVEKFITTALAEARKTGRKPEDIIHDRLENLTELVMGYDFATVIAAYWRAYEKDDDTLKASAIRWLRGEFSAKTDARQALGVREIIGDAALYDQIKLLARFCRLAGYKGLLICLDELVNLYKLPNPLSRNSNYEQILRILNDLEQGGAEGLGFLLGGTPEFLTDPRRGLYSYPALQSRLTDNPFARNGLVDHTGPVLRLDNLSREQFATLLSKVHLVYHGGNNHSFPLPHTAIAAFMNYCEQRIGEATFRTPRTAIKAFIGLLAVLEQNPGSSWEDLLGEVELTTDADVSSREISDELVQLTL</sequence>
<accession>A0ABX1TF27</accession>
<dbReference type="EMBL" id="SPMX01000056">
    <property type="protein sequence ID" value="NMQ06837.1"/>
    <property type="molecule type" value="Genomic_DNA"/>
</dbReference>
<dbReference type="SUPFAM" id="SSF52540">
    <property type="entry name" value="P-loop containing nucleoside triphosphate hydrolases"/>
    <property type="match status" value="1"/>
</dbReference>
<dbReference type="RefSeq" id="WP_169071296.1">
    <property type="nucleotide sequence ID" value="NZ_SPMX01000056.1"/>
</dbReference>
<keyword evidence="2" id="KW-1185">Reference proteome</keyword>
<dbReference type="InterPro" id="IPR021228">
    <property type="entry name" value="BrxD"/>
</dbReference>
<dbReference type="InterPro" id="IPR027417">
    <property type="entry name" value="P-loop_NTPase"/>
</dbReference>
<evidence type="ECO:0000313" key="1">
    <source>
        <dbReference type="EMBL" id="NMQ06837.1"/>
    </source>
</evidence>
<gene>
    <name evidence="1" type="ORF">E4Q08_17075</name>
</gene>
<keyword evidence="1" id="KW-0067">ATP-binding</keyword>
<dbReference type="Pfam" id="PF10923">
    <property type="entry name" value="BrxC_BrxD"/>
    <property type="match status" value="1"/>
</dbReference>
<dbReference type="Proteomes" id="UP000886469">
    <property type="component" value="Unassembled WGS sequence"/>
</dbReference>
<dbReference type="GO" id="GO:0005524">
    <property type="term" value="F:ATP binding"/>
    <property type="evidence" value="ECO:0007669"/>
    <property type="project" value="UniProtKB-KW"/>
</dbReference>
<evidence type="ECO:0000313" key="2">
    <source>
        <dbReference type="Proteomes" id="UP000886469"/>
    </source>
</evidence>